<reference evidence="2 3" key="1">
    <citation type="submission" date="2020-08" db="EMBL/GenBank/DDBJ databases">
        <title>Sequencing the genomes of 1000 actinobacteria strains.</title>
        <authorList>
            <person name="Klenk H.-P."/>
        </authorList>
    </citation>
    <scope>NUCLEOTIDE SEQUENCE [LARGE SCALE GENOMIC DNA]</scope>
    <source>
        <strain evidence="2 3">DSM 45362</strain>
    </source>
</reference>
<organism evidence="2 3">
    <name type="scientific">Allocatelliglobosispora scoriae</name>
    <dbReference type="NCBI Taxonomy" id="643052"/>
    <lineage>
        <taxon>Bacteria</taxon>
        <taxon>Bacillati</taxon>
        <taxon>Actinomycetota</taxon>
        <taxon>Actinomycetes</taxon>
        <taxon>Micromonosporales</taxon>
        <taxon>Micromonosporaceae</taxon>
        <taxon>Allocatelliglobosispora</taxon>
    </lineage>
</organism>
<dbReference type="PROSITE" id="PS51855">
    <property type="entry name" value="MGS"/>
    <property type="match status" value="1"/>
</dbReference>
<dbReference type="SMART" id="SM00851">
    <property type="entry name" value="MGS"/>
    <property type="match status" value="1"/>
</dbReference>
<proteinExistence type="predicted"/>
<accession>A0A841BKK7</accession>
<gene>
    <name evidence="2" type="ORF">F4553_001554</name>
</gene>
<dbReference type="GO" id="GO:0019242">
    <property type="term" value="P:methylglyoxal biosynthetic process"/>
    <property type="evidence" value="ECO:0007669"/>
    <property type="project" value="InterPro"/>
</dbReference>
<dbReference type="Proteomes" id="UP000587527">
    <property type="component" value="Unassembled WGS sequence"/>
</dbReference>
<name>A0A841BKK7_9ACTN</name>
<dbReference type="NCBIfam" id="NF003559">
    <property type="entry name" value="PRK05234.1"/>
    <property type="match status" value="1"/>
</dbReference>
<evidence type="ECO:0000313" key="3">
    <source>
        <dbReference type="Proteomes" id="UP000587527"/>
    </source>
</evidence>
<dbReference type="EMBL" id="JACHMN010000002">
    <property type="protein sequence ID" value="MBB5868175.1"/>
    <property type="molecule type" value="Genomic_DNA"/>
</dbReference>
<protein>
    <submittedName>
        <fullName evidence="2">Methylglyoxal synthase</fullName>
    </submittedName>
</protein>
<dbReference type="GO" id="GO:0005829">
    <property type="term" value="C:cytosol"/>
    <property type="evidence" value="ECO:0007669"/>
    <property type="project" value="TreeGrafter"/>
</dbReference>
<dbReference type="InterPro" id="IPR036914">
    <property type="entry name" value="MGS-like_dom_sf"/>
</dbReference>
<dbReference type="GO" id="GO:0008929">
    <property type="term" value="F:methylglyoxal synthase activity"/>
    <property type="evidence" value="ECO:0007669"/>
    <property type="project" value="InterPro"/>
</dbReference>
<dbReference type="PANTHER" id="PTHR30492:SF0">
    <property type="entry name" value="METHYLGLYOXAL SYNTHASE"/>
    <property type="match status" value="1"/>
</dbReference>
<feature type="domain" description="MGS-like" evidence="1">
    <location>
        <begin position="1"/>
        <end position="114"/>
    </location>
</feature>
<dbReference type="AlphaFoldDB" id="A0A841BKK7"/>
<comment type="caution">
    <text evidence="2">The sequence shown here is derived from an EMBL/GenBank/DDBJ whole genome shotgun (WGS) entry which is preliminary data.</text>
</comment>
<dbReference type="Gene3D" id="3.40.50.1380">
    <property type="entry name" value="Methylglyoxal synthase-like domain"/>
    <property type="match status" value="1"/>
</dbReference>
<evidence type="ECO:0000259" key="1">
    <source>
        <dbReference type="PROSITE" id="PS51855"/>
    </source>
</evidence>
<dbReference type="Pfam" id="PF02142">
    <property type="entry name" value="MGS"/>
    <property type="match status" value="1"/>
</dbReference>
<dbReference type="SUPFAM" id="SSF52335">
    <property type="entry name" value="Methylglyoxal synthase-like"/>
    <property type="match status" value="1"/>
</dbReference>
<dbReference type="InterPro" id="IPR004363">
    <property type="entry name" value="Methylgl_synth"/>
</dbReference>
<evidence type="ECO:0000313" key="2">
    <source>
        <dbReference type="EMBL" id="MBB5868175.1"/>
    </source>
</evidence>
<dbReference type="PANTHER" id="PTHR30492">
    <property type="entry name" value="METHYLGLYOXAL SYNTHASE"/>
    <property type="match status" value="1"/>
</dbReference>
<keyword evidence="3" id="KW-1185">Reference proteome</keyword>
<sequence>MGWAATHLEFLLSRPVYATATTGTLLRARLGLPIRLLHSGPQGGDQQIGAYIARGAINGLFFFWDPLTTHAHGDDVRALLRLATLRDIYVACGPTTATAIASQLSSRETSPVPA</sequence>
<dbReference type="InterPro" id="IPR011607">
    <property type="entry name" value="MGS-like_dom"/>
</dbReference>